<comment type="subcellular location">
    <subcellularLocation>
        <location evidence="1">Membrane</location>
        <topology evidence="1">Single-pass membrane protein</topology>
    </subcellularLocation>
    <subcellularLocation>
        <location evidence="6">Mitochondrion inner membrane</location>
        <topology evidence="6">Single-pass membrane protein</topology>
    </subcellularLocation>
</comment>
<evidence type="ECO:0000256" key="1">
    <source>
        <dbReference type="ARBA" id="ARBA00004167"/>
    </source>
</evidence>
<comment type="subunit">
    <text evidence="6">F-type ATPases have 2 components, CF(1) - the catalytic core - and CF(0) - the membrane proton channel.</text>
</comment>
<evidence type="ECO:0000256" key="3">
    <source>
        <dbReference type="ARBA" id="ARBA00022692"/>
    </source>
</evidence>
<accession>A0A2R4A3U3</accession>
<comment type="function">
    <text evidence="6">Mitochondrial membrane ATP synthase (F(1)F(0) ATP synthase or Complex V) produces ATP from ADP in the presence of a proton gradient across the membrane which is generated by electron transport complexes of the respiratory chain. F-type ATPases consist of two structural domains, F(1) - containing the extramembraneous catalytic core and F(0) - containing the membrane proton channel, linked together by a central stalk and a peripheral stalk. During catalysis, ATP synthesis in the catalytic domain of F(1) is coupled via a rotary mechanism of the central stalk subunits to proton translocation. Part of the complex F(0) domain. Minor subunit located with subunit a in the membrane.</text>
</comment>
<dbReference type="GO" id="GO:0015078">
    <property type="term" value="F:proton transmembrane transporter activity"/>
    <property type="evidence" value="ECO:0007669"/>
    <property type="project" value="UniProtKB-UniRule"/>
</dbReference>
<dbReference type="InterPro" id="IPR009230">
    <property type="entry name" value="ATP_synth_su8_fun"/>
</dbReference>
<reference evidence="7" key="1">
    <citation type="submission" date="2018-01" db="EMBL/GenBank/DDBJ databases">
        <title>Comparative mitochondrial genomics of the basidiomycete Termitomyces.</title>
        <authorList>
            <person name="Nieuwenhuis M."/>
        </authorList>
    </citation>
    <scope>NUCLEOTIDE SEQUENCE</scope>
    <source>
        <strain evidence="7">T132</strain>
    </source>
</reference>
<keyword evidence="6" id="KW-0375">Hydrogen ion transport</keyword>
<evidence type="ECO:0000256" key="2">
    <source>
        <dbReference type="ARBA" id="ARBA00008892"/>
    </source>
</evidence>
<evidence type="ECO:0000256" key="4">
    <source>
        <dbReference type="ARBA" id="ARBA00022989"/>
    </source>
</evidence>
<dbReference type="GO" id="GO:0005743">
    <property type="term" value="C:mitochondrial inner membrane"/>
    <property type="evidence" value="ECO:0007669"/>
    <property type="project" value="UniProtKB-SubCell"/>
</dbReference>
<keyword evidence="3 6" id="KW-0812">Transmembrane</keyword>
<dbReference type="AlphaFoldDB" id="A0A2R4A3U3"/>
<dbReference type="EMBL" id="MG783568">
    <property type="protein sequence ID" value="AVR57747.1"/>
    <property type="molecule type" value="Genomic_DNA"/>
</dbReference>
<gene>
    <name evidence="7" type="primary">atp8</name>
    <name evidence="7" type="ORF">C0989_000050</name>
</gene>
<name>A0A2R4A3U3_9AGAR</name>
<evidence type="ECO:0000313" key="7">
    <source>
        <dbReference type="EMBL" id="AVR57747.1"/>
    </source>
</evidence>
<dbReference type="GO" id="GO:0015986">
    <property type="term" value="P:proton motive force-driven ATP synthesis"/>
    <property type="evidence" value="ECO:0007669"/>
    <property type="project" value="UniProtKB-UniRule"/>
</dbReference>
<dbReference type="GO" id="GO:0045259">
    <property type="term" value="C:proton-transporting ATP synthase complex"/>
    <property type="evidence" value="ECO:0007669"/>
    <property type="project" value="UniProtKB-KW"/>
</dbReference>
<proteinExistence type="inferred from homology"/>
<geneLocation type="mitochondrion" evidence="7"/>
<keyword evidence="6" id="KW-0138">CF(0)</keyword>
<keyword evidence="6" id="KW-0066">ATP synthesis</keyword>
<feature type="transmembrane region" description="Helical" evidence="6">
    <location>
        <begin position="6"/>
        <end position="27"/>
    </location>
</feature>
<organism evidence="7">
    <name type="scientific">Termitomyces sp. T132</name>
    <dbReference type="NCBI Taxonomy" id="2136985"/>
    <lineage>
        <taxon>Eukaryota</taxon>
        <taxon>Fungi</taxon>
        <taxon>Dikarya</taxon>
        <taxon>Basidiomycota</taxon>
        <taxon>Agaricomycotina</taxon>
        <taxon>Agaricomycetes</taxon>
        <taxon>Agaricomycetidae</taxon>
        <taxon>Agaricales</taxon>
        <taxon>Tricholomatineae</taxon>
        <taxon>Lyophyllaceae</taxon>
        <taxon>Termitomyces</taxon>
    </lineage>
</organism>
<dbReference type="Pfam" id="PF05933">
    <property type="entry name" value="Fun_ATP-synt_8"/>
    <property type="match status" value="1"/>
</dbReference>
<sequence>MPQLIPFFFFNQLLFSFITLFAIVYILSKYILPLFTLQQVIRVYITKLSKKI</sequence>
<keyword evidence="6" id="KW-0406">Ion transport</keyword>
<comment type="similarity">
    <text evidence="2 6">Belongs to the ATPase protein 8 family.</text>
</comment>
<keyword evidence="6" id="KW-0813">Transport</keyword>
<keyword evidence="4 6" id="KW-1133">Transmembrane helix</keyword>
<keyword evidence="6 7" id="KW-0496">Mitochondrion</keyword>
<protein>
    <recommendedName>
        <fullName evidence="6">ATP synthase protein 8</fullName>
    </recommendedName>
</protein>
<keyword evidence="5 6" id="KW-0472">Membrane</keyword>
<evidence type="ECO:0000256" key="5">
    <source>
        <dbReference type="ARBA" id="ARBA00023136"/>
    </source>
</evidence>
<evidence type="ECO:0000256" key="6">
    <source>
        <dbReference type="RuleBase" id="RU368038"/>
    </source>
</evidence>